<dbReference type="SUPFAM" id="SSF47923">
    <property type="entry name" value="Ypt/Rab-GAP domain of gyp1p"/>
    <property type="match status" value="1"/>
</dbReference>
<name>A0A3P6SAN3_9BILA</name>
<accession>A0A3P6SAN3</accession>
<dbReference type="InterPro" id="IPR000195">
    <property type="entry name" value="Rab-GAP-TBC_dom"/>
</dbReference>
<dbReference type="OrthoDB" id="159449at2759"/>
<dbReference type="PANTHER" id="PTHR47219">
    <property type="entry name" value="RAB GTPASE-ACTIVATING PROTEIN 1-LIKE"/>
    <property type="match status" value="1"/>
</dbReference>
<dbReference type="AlphaFoldDB" id="A0A3P6SAN3"/>
<dbReference type="GO" id="GO:0031267">
    <property type="term" value="F:small GTPase binding"/>
    <property type="evidence" value="ECO:0007669"/>
    <property type="project" value="TreeGrafter"/>
</dbReference>
<dbReference type="PROSITE" id="PS50086">
    <property type="entry name" value="TBC_RABGAP"/>
    <property type="match status" value="1"/>
</dbReference>
<feature type="domain" description="Rab-GAP TBC" evidence="1">
    <location>
        <begin position="1"/>
        <end position="45"/>
    </location>
</feature>
<dbReference type="GO" id="GO:0005096">
    <property type="term" value="F:GTPase activator activity"/>
    <property type="evidence" value="ECO:0007669"/>
    <property type="project" value="TreeGrafter"/>
</dbReference>
<dbReference type="Proteomes" id="UP000271098">
    <property type="component" value="Unassembled WGS sequence"/>
</dbReference>
<protein>
    <recommendedName>
        <fullName evidence="1">Rab-GAP TBC domain-containing protein</fullName>
    </recommendedName>
</protein>
<sequence>MSYKHLKKHRVEPVLYMVEWFMCIFCRTLPWPTVLRVWDMFFCEGVKVLFKVAVVLFRHGLGTNDQLKEFNDFQSIVTRLKNLPEKIMVEEYLIQKVFSLILFLITKYVHSNRPINHSQDFFQTVCVEGPKSVLLVRRSHTSGSYARPCYIPSDVLSKRRKHV</sequence>
<gene>
    <name evidence="2" type="ORF">GPUH_LOCUS5637</name>
</gene>
<reference evidence="2 3" key="1">
    <citation type="submission" date="2018-11" db="EMBL/GenBank/DDBJ databases">
        <authorList>
            <consortium name="Pathogen Informatics"/>
        </authorList>
    </citation>
    <scope>NUCLEOTIDE SEQUENCE [LARGE SCALE GENOMIC DNA]</scope>
</reference>
<evidence type="ECO:0000313" key="2">
    <source>
        <dbReference type="EMBL" id="VDK51561.1"/>
    </source>
</evidence>
<dbReference type="Gene3D" id="1.10.472.80">
    <property type="entry name" value="Ypt/Rab-GAP domain of gyp1p, domain 3"/>
    <property type="match status" value="1"/>
</dbReference>
<organism evidence="2 3">
    <name type="scientific">Gongylonema pulchrum</name>
    <dbReference type="NCBI Taxonomy" id="637853"/>
    <lineage>
        <taxon>Eukaryota</taxon>
        <taxon>Metazoa</taxon>
        <taxon>Ecdysozoa</taxon>
        <taxon>Nematoda</taxon>
        <taxon>Chromadorea</taxon>
        <taxon>Rhabditida</taxon>
        <taxon>Spirurina</taxon>
        <taxon>Spiruromorpha</taxon>
        <taxon>Spiruroidea</taxon>
        <taxon>Gongylonematidae</taxon>
        <taxon>Gongylonema</taxon>
    </lineage>
</organism>
<evidence type="ECO:0000313" key="3">
    <source>
        <dbReference type="Proteomes" id="UP000271098"/>
    </source>
</evidence>
<dbReference type="Pfam" id="PF00566">
    <property type="entry name" value="RabGAP-TBC"/>
    <property type="match status" value="1"/>
</dbReference>
<dbReference type="PANTHER" id="PTHR47219:SF4">
    <property type="entry name" value="TBC1 DOMAIN FAMILY MEMBER 10A"/>
    <property type="match status" value="1"/>
</dbReference>
<dbReference type="InterPro" id="IPR035969">
    <property type="entry name" value="Rab-GAP_TBC_sf"/>
</dbReference>
<dbReference type="InterPro" id="IPR050302">
    <property type="entry name" value="Rab_GAP_TBC_domain"/>
</dbReference>
<proteinExistence type="predicted"/>
<keyword evidence="3" id="KW-1185">Reference proteome</keyword>
<dbReference type="FunFam" id="1.10.472.80:FF:000008">
    <property type="entry name" value="TBC1 domain family member 10A"/>
    <property type="match status" value="1"/>
</dbReference>
<dbReference type="EMBL" id="UYRT01012218">
    <property type="protein sequence ID" value="VDK51561.1"/>
    <property type="molecule type" value="Genomic_DNA"/>
</dbReference>
<evidence type="ECO:0000259" key="1">
    <source>
        <dbReference type="PROSITE" id="PS50086"/>
    </source>
</evidence>